<name>A0A8C5YT30_MARMA</name>
<dbReference type="FunFam" id="2.60.40.10:FF:000049">
    <property type="entry name" value="Leukocyte immunoglobulin-like receptor subfamily B member 1"/>
    <property type="match status" value="2"/>
</dbReference>
<evidence type="ECO:0000256" key="4">
    <source>
        <dbReference type="ARBA" id="ARBA00022692"/>
    </source>
</evidence>
<protein>
    <recommendedName>
        <fullName evidence="13">Natural cytotoxicity triggering receptor 1</fullName>
    </recommendedName>
    <alternativeName>
        <fullName evidence="14">Natural killer cell p46-related protein</fullName>
    </alternativeName>
</protein>
<reference evidence="16" key="1">
    <citation type="submission" date="2025-08" db="UniProtKB">
        <authorList>
            <consortium name="Ensembl"/>
        </authorList>
    </citation>
    <scope>IDENTIFICATION</scope>
</reference>
<sequence>ESRGFGSFFCVGCPAFPAPLMKRSFPDLQPGPTVSSGGNVTLLCQSRIKMDTFLLCKEGAYRAPWYQAEFSMRAVTSALGGTYRCYGSHSSSPYLLSWPSAPLDLVVSGMYDTPTLSVQPRPEVALGDNVTFFCHLATATSTFFLLKEGRSSRPQRSLGSTQAEFPVGPVTVAHQGTYRCFGSYNNHAWSFPSNPVMLLVTGEDIQPPLSSGA</sequence>
<keyword evidence="7" id="KW-1133">Transmembrane helix</keyword>
<dbReference type="InterPro" id="IPR007110">
    <property type="entry name" value="Ig-like_dom"/>
</dbReference>
<evidence type="ECO:0000256" key="9">
    <source>
        <dbReference type="ARBA" id="ARBA00023157"/>
    </source>
</evidence>
<evidence type="ECO:0000256" key="5">
    <source>
        <dbReference type="ARBA" id="ARBA00022729"/>
    </source>
</evidence>
<organism evidence="16 17">
    <name type="scientific">Marmota marmota marmota</name>
    <name type="common">Alpine marmot</name>
    <dbReference type="NCBI Taxonomy" id="9994"/>
    <lineage>
        <taxon>Eukaryota</taxon>
        <taxon>Metazoa</taxon>
        <taxon>Chordata</taxon>
        <taxon>Craniata</taxon>
        <taxon>Vertebrata</taxon>
        <taxon>Euteleostomi</taxon>
        <taxon>Mammalia</taxon>
        <taxon>Eutheria</taxon>
        <taxon>Euarchontoglires</taxon>
        <taxon>Glires</taxon>
        <taxon>Rodentia</taxon>
        <taxon>Sciuromorpha</taxon>
        <taxon>Sciuridae</taxon>
        <taxon>Xerinae</taxon>
        <taxon>Marmotini</taxon>
        <taxon>Marmota</taxon>
    </lineage>
</organism>
<comment type="similarity">
    <text evidence="2">Belongs to the natural cytotoxicity receptor (NCR) family.</text>
</comment>
<reference evidence="16" key="2">
    <citation type="submission" date="2025-09" db="UniProtKB">
        <authorList>
            <consortium name="Ensembl"/>
        </authorList>
    </citation>
    <scope>IDENTIFICATION</scope>
</reference>
<evidence type="ECO:0000256" key="2">
    <source>
        <dbReference type="ARBA" id="ARBA00006531"/>
    </source>
</evidence>
<evidence type="ECO:0000256" key="8">
    <source>
        <dbReference type="ARBA" id="ARBA00023136"/>
    </source>
</evidence>
<dbReference type="PANTHER" id="PTHR11738:SF14">
    <property type="entry name" value="NATURAL CYTOTOXICITY TRIGGERING RECEPTOR 1"/>
    <property type="match status" value="1"/>
</dbReference>
<feature type="domain" description="Ig-like" evidence="15">
    <location>
        <begin position="114"/>
        <end position="180"/>
    </location>
</feature>
<keyword evidence="12" id="KW-0393">Immunoglobulin domain</keyword>
<evidence type="ECO:0000256" key="3">
    <source>
        <dbReference type="ARBA" id="ARBA00022475"/>
    </source>
</evidence>
<evidence type="ECO:0000256" key="10">
    <source>
        <dbReference type="ARBA" id="ARBA00023170"/>
    </source>
</evidence>
<evidence type="ECO:0000313" key="16">
    <source>
        <dbReference type="Ensembl" id="ENSMMMP00000002815.1"/>
    </source>
</evidence>
<dbReference type="InterPro" id="IPR003599">
    <property type="entry name" value="Ig_sub"/>
</dbReference>
<evidence type="ECO:0000256" key="6">
    <source>
        <dbReference type="ARBA" id="ARBA00022737"/>
    </source>
</evidence>
<dbReference type="Pfam" id="PF00047">
    <property type="entry name" value="ig"/>
    <property type="match status" value="1"/>
</dbReference>
<dbReference type="InterPro" id="IPR013151">
    <property type="entry name" value="Immunoglobulin_dom"/>
</dbReference>
<dbReference type="Gene3D" id="2.60.40.10">
    <property type="entry name" value="Immunoglobulins"/>
    <property type="match status" value="2"/>
</dbReference>
<keyword evidence="11" id="KW-0325">Glycoprotein</keyword>
<accession>A0A8C5YT30</accession>
<evidence type="ECO:0000256" key="11">
    <source>
        <dbReference type="ARBA" id="ARBA00023180"/>
    </source>
</evidence>
<dbReference type="InterPro" id="IPR013783">
    <property type="entry name" value="Ig-like_fold"/>
</dbReference>
<comment type="subcellular location">
    <subcellularLocation>
        <location evidence="1">Cell membrane</location>
        <topology evidence="1">Single-pass type I membrane protein</topology>
    </subcellularLocation>
</comment>
<keyword evidence="6" id="KW-0677">Repeat</keyword>
<dbReference type="Proteomes" id="UP000694407">
    <property type="component" value="Unplaced"/>
</dbReference>
<evidence type="ECO:0000256" key="7">
    <source>
        <dbReference type="ARBA" id="ARBA00022989"/>
    </source>
</evidence>
<keyword evidence="9" id="KW-1015">Disulfide bond</keyword>
<keyword evidence="5" id="KW-0732">Signal</keyword>
<keyword evidence="3" id="KW-1003">Cell membrane</keyword>
<dbReference type="InterPro" id="IPR050412">
    <property type="entry name" value="Ig-like_Receptors_ImmuneReg"/>
</dbReference>
<dbReference type="PANTHER" id="PTHR11738">
    <property type="entry name" value="MHC CLASS I NK CELL RECEPTOR"/>
    <property type="match status" value="1"/>
</dbReference>
<dbReference type="GO" id="GO:0019221">
    <property type="term" value="P:cytokine-mediated signaling pathway"/>
    <property type="evidence" value="ECO:0007669"/>
    <property type="project" value="TreeGrafter"/>
</dbReference>
<dbReference type="Pfam" id="PF13927">
    <property type="entry name" value="Ig_3"/>
    <property type="match status" value="1"/>
</dbReference>
<evidence type="ECO:0000259" key="15">
    <source>
        <dbReference type="PROSITE" id="PS50835"/>
    </source>
</evidence>
<dbReference type="Ensembl" id="ENSMMMT00000003173.1">
    <property type="protein sequence ID" value="ENSMMMP00000002815.1"/>
    <property type="gene ID" value="ENSMMMG00000002540.1"/>
</dbReference>
<dbReference type="GO" id="GO:0002764">
    <property type="term" value="P:immune response-regulating signaling pathway"/>
    <property type="evidence" value="ECO:0007669"/>
    <property type="project" value="TreeGrafter"/>
</dbReference>
<evidence type="ECO:0000256" key="1">
    <source>
        <dbReference type="ARBA" id="ARBA00004251"/>
    </source>
</evidence>
<evidence type="ECO:0000256" key="13">
    <source>
        <dbReference type="ARBA" id="ARBA00040484"/>
    </source>
</evidence>
<keyword evidence="17" id="KW-1185">Reference proteome</keyword>
<evidence type="ECO:0000256" key="14">
    <source>
        <dbReference type="ARBA" id="ARBA00041225"/>
    </source>
</evidence>
<dbReference type="InterPro" id="IPR036179">
    <property type="entry name" value="Ig-like_dom_sf"/>
</dbReference>
<dbReference type="GO" id="GO:0005886">
    <property type="term" value="C:plasma membrane"/>
    <property type="evidence" value="ECO:0007669"/>
    <property type="project" value="UniProtKB-SubCell"/>
</dbReference>
<evidence type="ECO:0000313" key="17">
    <source>
        <dbReference type="Proteomes" id="UP000694407"/>
    </source>
</evidence>
<keyword evidence="8" id="KW-0472">Membrane</keyword>
<dbReference type="SUPFAM" id="SSF48726">
    <property type="entry name" value="Immunoglobulin"/>
    <property type="match status" value="2"/>
</dbReference>
<dbReference type="SMART" id="SM00409">
    <property type="entry name" value="IG"/>
    <property type="match status" value="2"/>
</dbReference>
<dbReference type="GO" id="GO:0032396">
    <property type="term" value="F:inhibitory MHC class I receptor activity"/>
    <property type="evidence" value="ECO:0007669"/>
    <property type="project" value="TreeGrafter"/>
</dbReference>
<dbReference type="PROSITE" id="PS50835">
    <property type="entry name" value="IG_LIKE"/>
    <property type="match status" value="1"/>
</dbReference>
<keyword evidence="4" id="KW-0812">Transmembrane</keyword>
<dbReference type="GeneTree" id="ENSGT01100000263478"/>
<dbReference type="AlphaFoldDB" id="A0A8C5YT30"/>
<proteinExistence type="inferred from homology"/>
<keyword evidence="10" id="KW-0675">Receptor</keyword>
<evidence type="ECO:0000256" key="12">
    <source>
        <dbReference type="ARBA" id="ARBA00023319"/>
    </source>
</evidence>